<comment type="caution">
    <text evidence="1">The sequence shown here is derived from an EMBL/GenBank/DDBJ whole genome shotgun (WGS) entry which is preliminary data.</text>
</comment>
<accession>A0ACC2KLS9</accession>
<dbReference type="EMBL" id="CM056818">
    <property type="protein sequence ID" value="KAJ8621722.1"/>
    <property type="molecule type" value="Genomic_DNA"/>
</dbReference>
<name>A0ACC2KLS9_PERAE</name>
<proteinExistence type="predicted"/>
<keyword evidence="2" id="KW-1185">Reference proteome</keyword>
<dbReference type="Proteomes" id="UP001234297">
    <property type="component" value="Chromosome 10"/>
</dbReference>
<gene>
    <name evidence="1" type="ORF">MRB53_030251</name>
</gene>
<reference evidence="1 2" key="1">
    <citation type="journal article" date="2022" name="Hortic Res">
        <title>A haplotype resolved chromosomal level avocado genome allows analysis of novel avocado genes.</title>
        <authorList>
            <person name="Nath O."/>
            <person name="Fletcher S.J."/>
            <person name="Hayward A."/>
            <person name="Shaw L.M."/>
            <person name="Masouleh A.K."/>
            <person name="Furtado A."/>
            <person name="Henry R.J."/>
            <person name="Mitter N."/>
        </authorList>
    </citation>
    <scope>NUCLEOTIDE SEQUENCE [LARGE SCALE GENOMIC DNA]</scope>
    <source>
        <strain evidence="2">cv. Hass</strain>
    </source>
</reference>
<organism evidence="1 2">
    <name type="scientific">Persea americana</name>
    <name type="common">Avocado</name>
    <dbReference type="NCBI Taxonomy" id="3435"/>
    <lineage>
        <taxon>Eukaryota</taxon>
        <taxon>Viridiplantae</taxon>
        <taxon>Streptophyta</taxon>
        <taxon>Embryophyta</taxon>
        <taxon>Tracheophyta</taxon>
        <taxon>Spermatophyta</taxon>
        <taxon>Magnoliopsida</taxon>
        <taxon>Magnoliidae</taxon>
        <taxon>Laurales</taxon>
        <taxon>Lauraceae</taxon>
        <taxon>Persea</taxon>
    </lineage>
</organism>
<evidence type="ECO:0000313" key="2">
    <source>
        <dbReference type="Proteomes" id="UP001234297"/>
    </source>
</evidence>
<evidence type="ECO:0000313" key="1">
    <source>
        <dbReference type="EMBL" id="KAJ8621722.1"/>
    </source>
</evidence>
<sequence length="99" mass="10611">MAKANNTSVMFFNLALMLSLLLIISMAEARLIFGGVQVFGKKDQAPACVTVHGVVSGETCFSVTQTFNLTTEFFSAINPNLNCDAIFVGQWLCVSGTVV</sequence>
<protein>
    <submittedName>
        <fullName evidence="1">Uncharacterized protein</fullName>
    </submittedName>
</protein>